<reference evidence="1" key="1">
    <citation type="submission" date="2014-11" db="EMBL/GenBank/DDBJ databases">
        <authorList>
            <person name="Amaro Gonzalez C."/>
        </authorList>
    </citation>
    <scope>NUCLEOTIDE SEQUENCE</scope>
</reference>
<dbReference type="AlphaFoldDB" id="A0A0E9S453"/>
<accession>A0A0E9S453</accession>
<protein>
    <submittedName>
        <fullName evidence="1">Uncharacterized protein</fullName>
    </submittedName>
</protein>
<dbReference type="EMBL" id="GBXM01072516">
    <property type="protein sequence ID" value="JAH36061.1"/>
    <property type="molecule type" value="Transcribed_RNA"/>
</dbReference>
<sequence>MESQPLKWLSSVICFNNFFLISSGISFDCALVETLW</sequence>
<name>A0A0E9S453_ANGAN</name>
<dbReference type="EMBL" id="GBXM01062618">
    <property type="protein sequence ID" value="JAH45959.1"/>
    <property type="molecule type" value="Transcribed_RNA"/>
</dbReference>
<evidence type="ECO:0000313" key="1">
    <source>
        <dbReference type="EMBL" id="JAH36061.1"/>
    </source>
</evidence>
<reference evidence="1" key="2">
    <citation type="journal article" date="2015" name="Fish Shellfish Immunol.">
        <title>Early steps in the European eel (Anguilla anguilla)-Vibrio vulnificus interaction in the gills: Role of the RtxA13 toxin.</title>
        <authorList>
            <person name="Callol A."/>
            <person name="Pajuelo D."/>
            <person name="Ebbesson L."/>
            <person name="Teles M."/>
            <person name="MacKenzie S."/>
            <person name="Amaro C."/>
        </authorList>
    </citation>
    <scope>NUCLEOTIDE SEQUENCE</scope>
</reference>
<organism evidence="1">
    <name type="scientific">Anguilla anguilla</name>
    <name type="common">European freshwater eel</name>
    <name type="synonym">Muraena anguilla</name>
    <dbReference type="NCBI Taxonomy" id="7936"/>
    <lineage>
        <taxon>Eukaryota</taxon>
        <taxon>Metazoa</taxon>
        <taxon>Chordata</taxon>
        <taxon>Craniata</taxon>
        <taxon>Vertebrata</taxon>
        <taxon>Euteleostomi</taxon>
        <taxon>Actinopterygii</taxon>
        <taxon>Neopterygii</taxon>
        <taxon>Teleostei</taxon>
        <taxon>Anguilliformes</taxon>
        <taxon>Anguillidae</taxon>
        <taxon>Anguilla</taxon>
    </lineage>
</organism>
<proteinExistence type="predicted"/>